<proteinExistence type="inferred from homology"/>
<evidence type="ECO:0000256" key="9">
    <source>
        <dbReference type="ARBA" id="ARBA00023157"/>
    </source>
</evidence>
<evidence type="ECO:0000256" key="14">
    <source>
        <dbReference type="SAM" id="SignalP"/>
    </source>
</evidence>
<dbReference type="InterPro" id="IPR010596">
    <property type="entry name" value="Methuselah_N_dom"/>
</dbReference>
<dbReference type="GO" id="GO:0007166">
    <property type="term" value="P:cell surface receptor signaling pathway"/>
    <property type="evidence" value="ECO:0007669"/>
    <property type="project" value="InterPro"/>
</dbReference>
<feature type="transmembrane region" description="Helical" evidence="13">
    <location>
        <begin position="208"/>
        <end position="228"/>
    </location>
</feature>
<evidence type="ECO:0000256" key="13">
    <source>
        <dbReference type="SAM" id="Phobius"/>
    </source>
</evidence>
<dbReference type="AlphaFoldDB" id="A0A6P8XEP6"/>
<name>A0A6P8XEP6_DROAB</name>
<keyword evidence="9" id="KW-1015">Disulfide bond</keyword>
<evidence type="ECO:0000259" key="15">
    <source>
        <dbReference type="PROSITE" id="PS50261"/>
    </source>
</evidence>
<dbReference type="InterPro" id="IPR017981">
    <property type="entry name" value="GPCR_2-like_7TM"/>
</dbReference>
<evidence type="ECO:0000256" key="3">
    <source>
        <dbReference type="ARBA" id="ARBA00022475"/>
    </source>
</evidence>
<dbReference type="FunFam" id="2.30.160.11:FF:000001">
    <property type="entry name" value="G-protein coupled receptor Mth"/>
    <property type="match status" value="1"/>
</dbReference>
<keyword evidence="6 13" id="KW-1133">Transmembrane helix</keyword>
<evidence type="ECO:0000313" key="17">
    <source>
        <dbReference type="RefSeq" id="XP_034110848.1"/>
    </source>
</evidence>
<feature type="signal peptide" evidence="14">
    <location>
        <begin position="1"/>
        <end position="15"/>
    </location>
</feature>
<dbReference type="RefSeq" id="XP_034110848.1">
    <property type="nucleotide sequence ID" value="XM_034254957.2"/>
</dbReference>
<feature type="transmembrane region" description="Helical" evidence="13">
    <location>
        <begin position="315"/>
        <end position="336"/>
    </location>
</feature>
<evidence type="ECO:0000256" key="5">
    <source>
        <dbReference type="ARBA" id="ARBA00022729"/>
    </source>
</evidence>
<dbReference type="InterPro" id="IPR036272">
    <property type="entry name" value="Methuselah_N_sf"/>
</dbReference>
<evidence type="ECO:0000256" key="2">
    <source>
        <dbReference type="ARBA" id="ARBA00008979"/>
    </source>
</evidence>
<feature type="transmembrane region" description="Helical" evidence="13">
    <location>
        <begin position="422"/>
        <end position="442"/>
    </location>
</feature>
<dbReference type="PANTHER" id="PTHR47154:SF2">
    <property type="entry name" value="G-PROTEIN COUPLED RECEPTOR MTH-RELATED"/>
    <property type="match status" value="1"/>
</dbReference>
<dbReference type="GO" id="GO:0005886">
    <property type="term" value="C:plasma membrane"/>
    <property type="evidence" value="ECO:0007669"/>
    <property type="project" value="UniProtKB-SubCell"/>
</dbReference>
<dbReference type="GeneID" id="117572258"/>
<feature type="transmembrane region" description="Helical" evidence="13">
    <location>
        <begin position="370"/>
        <end position="395"/>
    </location>
</feature>
<keyword evidence="8 13" id="KW-0472">Membrane</keyword>
<dbReference type="Proteomes" id="UP000515160">
    <property type="component" value="Chromosome 3"/>
</dbReference>
<feature type="chain" id="PRO_5028085867" evidence="14">
    <location>
        <begin position="16"/>
        <end position="518"/>
    </location>
</feature>
<dbReference type="Pfam" id="PF06652">
    <property type="entry name" value="Methuselah_N"/>
    <property type="match status" value="1"/>
</dbReference>
<evidence type="ECO:0000256" key="8">
    <source>
        <dbReference type="ARBA" id="ARBA00023136"/>
    </source>
</evidence>
<evidence type="ECO:0000256" key="10">
    <source>
        <dbReference type="ARBA" id="ARBA00023170"/>
    </source>
</evidence>
<comment type="similarity">
    <text evidence="2">Belongs to the G-protein coupled receptor 2 family. Mth subfamily.</text>
</comment>
<keyword evidence="7" id="KW-0297">G-protein coupled receptor</keyword>
<dbReference type="SUPFAM" id="SSF81321">
    <property type="entry name" value="Family A G protein-coupled receptor-like"/>
    <property type="match status" value="1"/>
</dbReference>
<keyword evidence="10" id="KW-0675">Receptor</keyword>
<evidence type="ECO:0000313" key="16">
    <source>
        <dbReference type="Proteomes" id="UP000515160"/>
    </source>
</evidence>
<dbReference type="CDD" id="cd00251">
    <property type="entry name" value="Mth_Ecto"/>
    <property type="match status" value="1"/>
</dbReference>
<dbReference type="InterPro" id="IPR051384">
    <property type="entry name" value="Mth_GPCR"/>
</dbReference>
<dbReference type="GO" id="GO:0008528">
    <property type="term" value="F:G protein-coupled peptide receptor activity"/>
    <property type="evidence" value="ECO:0007669"/>
    <property type="project" value="TreeGrafter"/>
</dbReference>
<evidence type="ECO:0000256" key="6">
    <source>
        <dbReference type="ARBA" id="ARBA00022989"/>
    </source>
</evidence>
<dbReference type="SUPFAM" id="SSF63877">
    <property type="entry name" value="Methuselah ectodomain"/>
    <property type="match status" value="1"/>
</dbReference>
<evidence type="ECO:0000256" key="4">
    <source>
        <dbReference type="ARBA" id="ARBA00022692"/>
    </source>
</evidence>
<protein>
    <submittedName>
        <fullName evidence="17">G-protein coupled receptor Mth-like isoform X1</fullName>
    </submittedName>
</protein>
<feature type="transmembrane region" description="Helical" evidence="13">
    <location>
        <begin position="273"/>
        <end position="294"/>
    </location>
</feature>
<accession>A0A6P8XEP6</accession>
<organism evidence="16 17">
    <name type="scientific">Drosophila albomicans</name>
    <name type="common">Fruit fly</name>
    <dbReference type="NCBI Taxonomy" id="7291"/>
    <lineage>
        <taxon>Eukaryota</taxon>
        <taxon>Metazoa</taxon>
        <taxon>Ecdysozoa</taxon>
        <taxon>Arthropoda</taxon>
        <taxon>Hexapoda</taxon>
        <taxon>Insecta</taxon>
        <taxon>Pterygota</taxon>
        <taxon>Neoptera</taxon>
        <taxon>Endopterygota</taxon>
        <taxon>Diptera</taxon>
        <taxon>Brachycera</taxon>
        <taxon>Muscomorpha</taxon>
        <taxon>Ephydroidea</taxon>
        <taxon>Drosophilidae</taxon>
        <taxon>Drosophila</taxon>
    </lineage>
</organism>
<dbReference type="PROSITE" id="PS50261">
    <property type="entry name" value="G_PROTEIN_RECEP_F2_4"/>
    <property type="match status" value="1"/>
</dbReference>
<keyword evidence="5 14" id="KW-0732">Signal</keyword>
<keyword evidence="11" id="KW-0325">Glycoprotein</keyword>
<evidence type="ECO:0000256" key="11">
    <source>
        <dbReference type="ARBA" id="ARBA00023180"/>
    </source>
</evidence>
<feature type="domain" description="G-protein coupled receptors family 2 profile 2" evidence="15">
    <location>
        <begin position="206"/>
        <end position="475"/>
    </location>
</feature>
<evidence type="ECO:0000256" key="7">
    <source>
        <dbReference type="ARBA" id="ARBA00023040"/>
    </source>
</evidence>
<feature type="transmembrane region" description="Helical" evidence="13">
    <location>
        <begin position="240"/>
        <end position="258"/>
    </location>
</feature>
<keyword evidence="4 13" id="KW-0812">Transmembrane</keyword>
<dbReference type="Gene3D" id="2.170.180.11">
    <property type="entry name" value="Methuselah ectodomain, domain 2"/>
    <property type="match status" value="1"/>
</dbReference>
<dbReference type="InterPro" id="IPR044860">
    <property type="entry name" value="Methusela_ecto_dom_1"/>
</dbReference>
<dbReference type="PANTHER" id="PTHR47154">
    <property type="entry name" value="G-PROTEIN COUPLED RECEPTOR MTH-RELATED"/>
    <property type="match status" value="1"/>
</dbReference>
<dbReference type="Gene3D" id="2.30.160.11">
    <property type="match status" value="1"/>
</dbReference>
<comment type="subcellular location">
    <subcellularLocation>
        <location evidence="1">Cell membrane</location>
        <topology evidence="1">Multi-pass membrane protein</topology>
    </subcellularLocation>
</comment>
<keyword evidence="12" id="KW-0807">Transducer</keyword>
<dbReference type="Gene3D" id="1.20.1070.10">
    <property type="entry name" value="Rhodopsin 7-helix transmembrane proteins"/>
    <property type="match status" value="1"/>
</dbReference>
<evidence type="ECO:0000256" key="12">
    <source>
        <dbReference type="ARBA" id="ARBA00023224"/>
    </source>
</evidence>
<reference evidence="17" key="1">
    <citation type="submission" date="2025-08" db="UniProtKB">
        <authorList>
            <consortium name="RefSeq"/>
        </authorList>
    </citation>
    <scope>IDENTIFICATION</scope>
    <source>
        <strain evidence="17">15112-1751.03</strain>
        <tissue evidence="17">Whole Adult</tissue>
    </source>
</reference>
<dbReference type="CDD" id="cd15039">
    <property type="entry name" value="7tmB3_Methuselah-like"/>
    <property type="match status" value="1"/>
</dbReference>
<sequence length="518" mass="60085">MWLLLFMVALAGINADIPNCDYYDTVRLSEDQKLPNGSYKYQNIIIPPELTGEYDYEILMNGDSEKVPRHLRGCACRLGPCIRYCCPKNQKLVAQERRCGEDTSIQDLDDFDGFVDFVWKDGTEGNIHVSDDLIIQRDLPVPCSEHMSIIDEYKWKLLENGSIAYLFVSDNSSNHRSKNQYCLQPQRFGNESRVELIPQFCEDPQTTWPTLMLLILSIVCSVLTIAVYMGLPKLRNLHGICFICYLFMLIVAFLLLLFDKFYALFVSENQCKAIGYVGYFAVMSIFHWLSVISFDLWKSFRGTNYNEDYTIAYRFTIYSIIVWTSAAVLTLIIFIIDSTLDPYDIDQLPWMPGVGIYSCWVKTHDWSAMLYYYGPMSIQIIFNTTMFIMTAIRIFKVMDEMKNFQGRLERNQRVQSRKEYGLFARLIIIMGVPWTFEILSYFAQSDSVLQRIFLIFDYINSGQGILIFILFVLKRSVLKQIANSIRGIKSLSDDDIEEVGLHEGEYVTRREILPNILT</sequence>
<keyword evidence="3" id="KW-1003">Cell membrane</keyword>
<dbReference type="InterPro" id="IPR023311">
    <property type="entry name" value="Methusela_ecto_dom_2"/>
</dbReference>
<evidence type="ECO:0000256" key="1">
    <source>
        <dbReference type="ARBA" id="ARBA00004651"/>
    </source>
</evidence>
<gene>
    <name evidence="17" type="primary">LOC117572258</name>
</gene>
<feature type="transmembrane region" description="Helical" evidence="13">
    <location>
        <begin position="448"/>
        <end position="473"/>
    </location>
</feature>
<dbReference type="OrthoDB" id="6134459at2759"/>
<keyword evidence="16" id="KW-1185">Reference proteome</keyword>